<comment type="caution">
    <text evidence="1">The sequence shown here is derived from an EMBL/GenBank/DDBJ whole genome shotgun (WGS) entry which is preliminary data.</text>
</comment>
<gene>
    <name evidence="1" type="ORF">AVEN_4413_1</name>
</gene>
<reference evidence="1 2" key="1">
    <citation type="journal article" date="2019" name="Sci. Rep.">
        <title>Orb-weaving spider Araneus ventricosus genome elucidates the spidroin gene catalogue.</title>
        <authorList>
            <person name="Kono N."/>
            <person name="Nakamura H."/>
            <person name="Ohtoshi R."/>
            <person name="Moran D.A.P."/>
            <person name="Shinohara A."/>
            <person name="Yoshida Y."/>
            <person name="Fujiwara M."/>
            <person name="Mori M."/>
            <person name="Tomita M."/>
            <person name="Arakawa K."/>
        </authorList>
    </citation>
    <scope>NUCLEOTIDE SEQUENCE [LARGE SCALE GENOMIC DNA]</scope>
</reference>
<sequence length="100" mass="11883">MKIDIEHNKHGGDLGVPFETVRVSNWVVWRVGALIKLRSETSDSPSLWVLCMWLLRPLLAESIQWRHWLLVRVACHYIQWILLADSYRWRSRTTCCRLLP</sequence>
<dbReference type="EMBL" id="BGPR01054796">
    <property type="protein sequence ID" value="GBO31487.1"/>
    <property type="molecule type" value="Genomic_DNA"/>
</dbReference>
<evidence type="ECO:0000313" key="1">
    <source>
        <dbReference type="EMBL" id="GBO31487.1"/>
    </source>
</evidence>
<keyword evidence="2" id="KW-1185">Reference proteome</keyword>
<evidence type="ECO:0000313" key="2">
    <source>
        <dbReference type="Proteomes" id="UP000499080"/>
    </source>
</evidence>
<dbReference type="AlphaFoldDB" id="A0A4Y2W698"/>
<dbReference type="Proteomes" id="UP000499080">
    <property type="component" value="Unassembled WGS sequence"/>
</dbReference>
<organism evidence="1 2">
    <name type="scientific">Araneus ventricosus</name>
    <name type="common">Orbweaver spider</name>
    <name type="synonym">Epeira ventricosa</name>
    <dbReference type="NCBI Taxonomy" id="182803"/>
    <lineage>
        <taxon>Eukaryota</taxon>
        <taxon>Metazoa</taxon>
        <taxon>Ecdysozoa</taxon>
        <taxon>Arthropoda</taxon>
        <taxon>Chelicerata</taxon>
        <taxon>Arachnida</taxon>
        <taxon>Araneae</taxon>
        <taxon>Araneomorphae</taxon>
        <taxon>Entelegynae</taxon>
        <taxon>Araneoidea</taxon>
        <taxon>Araneidae</taxon>
        <taxon>Araneus</taxon>
    </lineage>
</organism>
<accession>A0A4Y2W698</accession>
<proteinExistence type="predicted"/>
<protein>
    <submittedName>
        <fullName evidence="1">Uncharacterized protein</fullName>
    </submittedName>
</protein>
<name>A0A4Y2W698_ARAVE</name>